<protein>
    <submittedName>
        <fullName evidence="1">Uncharacterized protein</fullName>
    </submittedName>
</protein>
<keyword evidence="2" id="KW-1185">Reference proteome</keyword>
<evidence type="ECO:0000313" key="1">
    <source>
        <dbReference type="EMBL" id="KAH0808404.1"/>
    </source>
</evidence>
<dbReference type="AlphaFoldDB" id="A0A8J6L1U0"/>
<accession>A0A8J6L1U0</accession>
<sequence length="131" mass="14647">MLNSPRALIESRAYQKTEFRPPGDLRHFFTIFNYSDVETRSSVPDGGRIFINNPGQTAPNRIKMEKFIGKRASGAHRGHLYGSRALISDRGHVGTPPRQSAASAFPRADVVPRRRNFSGARTTRIPNWGPT</sequence>
<dbReference type="Proteomes" id="UP000719412">
    <property type="component" value="Unassembled WGS sequence"/>
</dbReference>
<reference evidence="1" key="1">
    <citation type="journal article" date="2020" name="J Insects Food Feed">
        <title>The yellow mealworm (Tenebrio molitor) genome: a resource for the emerging insects as food and feed industry.</title>
        <authorList>
            <person name="Eriksson T."/>
            <person name="Andere A."/>
            <person name="Kelstrup H."/>
            <person name="Emery V."/>
            <person name="Picard C."/>
        </authorList>
    </citation>
    <scope>NUCLEOTIDE SEQUENCE</scope>
    <source>
        <strain evidence="1">Stoneville</strain>
        <tissue evidence="1">Whole head</tissue>
    </source>
</reference>
<proteinExistence type="predicted"/>
<organism evidence="1 2">
    <name type="scientific">Tenebrio molitor</name>
    <name type="common">Yellow mealworm beetle</name>
    <dbReference type="NCBI Taxonomy" id="7067"/>
    <lineage>
        <taxon>Eukaryota</taxon>
        <taxon>Metazoa</taxon>
        <taxon>Ecdysozoa</taxon>
        <taxon>Arthropoda</taxon>
        <taxon>Hexapoda</taxon>
        <taxon>Insecta</taxon>
        <taxon>Pterygota</taxon>
        <taxon>Neoptera</taxon>
        <taxon>Endopterygota</taxon>
        <taxon>Coleoptera</taxon>
        <taxon>Polyphaga</taxon>
        <taxon>Cucujiformia</taxon>
        <taxon>Tenebrionidae</taxon>
        <taxon>Tenebrio</taxon>
    </lineage>
</organism>
<dbReference type="EMBL" id="JABDTM020028781">
    <property type="protein sequence ID" value="KAH0808404.1"/>
    <property type="molecule type" value="Genomic_DNA"/>
</dbReference>
<reference evidence="1" key="2">
    <citation type="submission" date="2021-08" db="EMBL/GenBank/DDBJ databases">
        <authorList>
            <person name="Eriksson T."/>
        </authorList>
    </citation>
    <scope>NUCLEOTIDE SEQUENCE</scope>
    <source>
        <strain evidence="1">Stoneville</strain>
        <tissue evidence="1">Whole head</tissue>
    </source>
</reference>
<gene>
    <name evidence="1" type="ORF">GEV33_014388</name>
</gene>
<evidence type="ECO:0000313" key="2">
    <source>
        <dbReference type="Proteomes" id="UP000719412"/>
    </source>
</evidence>
<name>A0A8J6L1U0_TENMO</name>
<comment type="caution">
    <text evidence="1">The sequence shown here is derived from an EMBL/GenBank/DDBJ whole genome shotgun (WGS) entry which is preliminary data.</text>
</comment>